<evidence type="ECO:0000313" key="1">
    <source>
        <dbReference type="EMBL" id="VTZ61585.1"/>
    </source>
</evidence>
<dbReference type="EMBL" id="CABFNB010000093">
    <property type="protein sequence ID" value="VTZ61585.1"/>
    <property type="molecule type" value="Genomic_DNA"/>
</dbReference>
<dbReference type="Proteomes" id="UP000507954">
    <property type="component" value="Unassembled WGS sequence"/>
</dbReference>
<accession>A0A508WWI4</accession>
<organism evidence="1">
    <name type="scientific">Sinorhizobium medicae</name>
    <dbReference type="NCBI Taxonomy" id="110321"/>
    <lineage>
        <taxon>Bacteria</taxon>
        <taxon>Pseudomonadati</taxon>
        <taxon>Pseudomonadota</taxon>
        <taxon>Alphaproteobacteria</taxon>
        <taxon>Hyphomicrobiales</taxon>
        <taxon>Rhizobiaceae</taxon>
        <taxon>Sinorhizobium/Ensifer group</taxon>
        <taxon>Sinorhizobium</taxon>
    </lineage>
</organism>
<proteinExistence type="predicted"/>
<reference evidence="1" key="1">
    <citation type="submission" date="2019-06" db="EMBL/GenBank/DDBJ databases">
        <authorList>
            <person name="Le Quere A."/>
            <person name="Colella S."/>
        </authorList>
    </citation>
    <scope>NUCLEOTIDE SEQUENCE</scope>
    <source>
        <strain evidence="1">EmedicaeMD41</strain>
    </source>
</reference>
<name>A0A508WWI4_9HYPH</name>
<protein>
    <submittedName>
        <fullName evidence="1">Uncharacterized protein</fullName>
    </submittedName>
</protein>
<dbReference type="AlphaFoldDB" id="A0A508WWI4"/>
<gene>
    <name evidence="1" type="ORF">EMEDMD4_280112</name>
</gene>
<sequence>MHGGRSARHALDRKARAVPRNLLEEFDVAVVIRAGVTGKGSGQPDCHVRSLVLDPSYRACDAGHSCLRAVAARLCARRVISVCRPDPRPDRGLRRPRQLSGGTA</sequence>